<reference evidence="10 11" key="1">
    <citation type="journal article" date="2018" name="Int. J. Syst. Bacteriol.">
        <title>Oceaniradius stylonemae gen. nov., sp. nov., isolated from a red alga, Stylonema cornu-cervi.</title>
        <authorList>
            <person name="Jeong S."/>
        </authorList>
    </citation>
    <scope>NUCLEOTIDE SEQUENCE [LARGE SCALE GENOMIC DNA]</scope>
    <source>
        <strain evidence="10 11">StC1</strain>
    </source>
</reference>
<dbReference type="EMBL" id="QFWV02000005">
    <property type="protein sequence ID" value="RKF06938.1"/>
    <property type="molecule type" value="Genomic_DNA"/>
</dbReference>
<proteinExistence type="inferred from homology"/>
<dbReference type="Proteomes" id="UP000246132">
    <property type="component" value="Unassembled WGS sequence"/>
</dbReference>
<keyword evidence="6 8" id="KW-1133">Transmembrane helix</keyword>
<comment type="caution">
    <text evidence="10">The sequence shown here is derived from an EMBL/GenBank/DDBJ whole genome shotgun (WGS) entry which is preliminary data.</text>
</comment>
<organism evidence="10 11">
    <name type="scientific">Oceaniradius stylonematis</name>
    <dbReference type="NCBI Taxonomy" id="2184161"/>
    <lineage>
        <taxon>Bacteria</taxon>
        <taxon>Pseudomonadati</taxon>
        <taxon>Pseudomonadota</taxon>
        <taxon>Alphaproteobacteria</taxon>
        <taxon>Hyphomicrobiales</taxon>
        <taxon>Ahrensiaceae</taxon>
        <taxon>Oceaniradius</taxon>
    </lineage>
</organism>
<name>A0A3A8AC79_9HYPH</name>
<evidence type="ECO:0000256" key="8">
    <source>
        <dbReference type="RuleBase" id="RU363032"/>
    </source>
</evidence>
<feature type="transmembrane region" description="Helical" evidence="8">
    <location>
        <begin position="139"/>
        <end position="159"/>
    </location>
</feature>
<evidence type="ECO:0000313" key="11">
    <source>
        <dbReference type="Proteomes" id="UP000246132"/>
    </source>
</evidence>
<keyword evidence="2 8" id="KW-0813">Transport</keyword>
<dbReference type="CDD" id="cd06261">
    <property type="entry name" value="TM_PBP2"/>
    <property type="match status" value="1"/>
</dbReference>
<evidence type="ECO:0000256" key="1">
    <source>
        <dbReference type="ARBA" id="ARBA00004429"/>
    </source>
</evidence>
<keyword evidence="4" id="KW-0997">Cell inner membrane</keyword>
<evidence type="ECO:0000256" key="6">
    <source>
        <dbReference type="ARBA" id="ARBA00022989"/>
    </source>
</evidence>
<evidence type="ECO:0000256" key="7">
    <source>
        <dbReference type="ARBA" id="ARBA00023136"/>
    </source>
</evidence>
<dbReference type="PANTHER" id="PTHR43357">
    <property type="entry name" value="INNER MEMBRANE ABC TRANSPORTER PERMEASE PROTEIN YDCV"/>
    <property type="match status" value="1"/>
</dbReference>
<dbReference type="GO" id="GO:0055085">
    <property type="term" value="P:transmembrane transport"/>
    <property type="evidence" value="ECO:0007669"/>
    <property type="project" value="InterPro"/>
</dbReference>
<dbReference type="AlphaFoldDB" id="A0A3A8AC79"/>
<comment type="subcellular location">
    <subcellularLocation>
        <location evidence="1">Cell inner membrane</location>
        <topology evidence="1">Multi-pass membrane protein</topology>
    </subcellularLocation>
    <subcellularLocation>
        <location evidence="8">Cell membrane</location>
        <topology evidence="8">Multi-pass membrane protein</topology>
    </subcellularLocation>
</comment>
<evidence type="ECO:0000313" key="10">
    <source>
        <dbReference type="EMBL" id="RKF06938.1"/>
    </source>
</evidence>
<dbReference type="GO" id="GO:0005886">
    <property type="term" value="C:plasma membrane"/>
    <property type="evidence" value="ECO:0007669"/>
    <property type="project" value="UniProtKB-SubCell"/>
</dbReference>
<comment type="similarity">
    <text evidence="8">Belongs to the binding-protein-dependent transport system permease family.</text>
</comment>
<evidence type="ECO:0000256" key="4">
    <source>
        <dbReference type="ARBA" id="ARBA00022519"/>
    </source>
</evidence>
<evidence type="ECO:0000256" key="5">
    <source>
        <dbReference type="ARBA" id="ARBA00022692"/>
    </source>
</evidence>
<evidence type="ECO:0000256" key="2">
    <source>
        <dbReference type="ARBA" id="ARBA00022448"/>
    </source>
</evidence>
<accession>A0A3A8AC79</accession>
<feature type="transmembrane region" description="Helical" evidence="8">
    <location>
        <begin position="180"/>
        <end position="203"/>
    </location>
</feature>
<dbReference type="PROSITE" id="PS50928">
    <property type="entry name" value="ABC_TM1"/>
    <property type="match status" value="1"/>
</dbReference>
<evidence type="ECO:0000259" key="9">
    <source>
        <dbReference type="PROSITE" id="PS50928"/>
    </source>
</evidence>
<evidence type="ECO:0000256" key="3">
    <source>
        <dbReference type="ARBA" id="ARBA00022475"/>
    </source>
</evidence>
<protein>
    <submittedName>
        <fullName evidence="10">ABC transporter permease</fullName>
    </submittedName>
</protein>
<dbReference type="Gene3D" id="1.10.3720.10">
    <property type="entry name" value="MetI-like"/>
    <property type="match status" value="1"/>
</dbReference>
<keyword evidence="5 8" id="KW-0812">Transmembrane</keyword>
<keyword evidence="11" id="KW-1185">Reference proteome</keyword>
<dbReference type="Pfam" id="PF00528">
    <property type="entry name" value="BPD_transp_1"/>
    <property type="match status" value="1"/>
</dbReference>
<dbReference type="InterPro" id="IPR035906">
    <property type="entry name" value="MetI-like_sf"/>
</dbReference>
<keyword evidence="3" id="KW-1003">Cell membrane</keyword>
<gene>
    <name evidence="10" type="ORF">DEM25_009885</name>
</gene>
<dbReference type="SUPFAM" id="SSF161098">
    <property type="entry name" value="MetI-like"/>
    <property type="match status" value="1"/>
</dbReference>
<feature type="transmembrane region" description="Helical" evidence="8">
    <location>
        <begin position="103"/>
        <end position="127"/>
    </location>
</feature>
<sequence length="261" mass="27839">MGCFLMPHLSRILYGTFVAATLFFLVAPVIAIIPMSFSSGEFFIYPLPGFSLGWYGEILSDARWQRAFVNSLVIGVSSAAIATVLGTLAALSLVHMRSIFSRIAFGLLLLPMLVPVVIVSVSLFYFYSKLGLVGTRTGLILGHATLGLPFVVVTVLATLRNYNFTLDRAALSLGAGRLRTFLTVTLPLIAPGVLSGAVFAFAVSLDEVVVTLFLASPEHTTLPREIFSGIRESISPAVVAAATVTIGLSCCLLGLLALIRR</sequence>
<feature type="transmembrane region" description="Helical" evidence="8">
    <location>
        <begin position="67"/>
        <end position="91"/>
    </location>
</feature>
<feature type="transmembrane region" description="Helical" evidence="8">
    <location>
        <begin position="237"/>
        <end position="259"/>
    </location>
</feature>
<keyword evidence="7 8" id="KW-0472">Membrane</keyword>
<dbReference type="InterPro" id="IPR000515">
    <property type="entry name" value="MetI-like"/>
</dbReference>
<feature type="domain" description="ABC transmembrane type-1" evidence="9">
    <location>
        <begin position="68"/>
        <end position="257"/>
    </location>
</feature>
<dbReference type="PANTHER" id="PTHR43357:SF4">
    <property type="entry name" value="INNER MEMBRANE ABC TRANSPORTER PERMEASE PROTEIN YDCV"/>
    <property type="match status" value="1"/>
</dbReference>
<feature type="transmembrane region" description="Helical" evidence="8">
    <location>
        <begin position="12"/>
        <end position="37"/>
    </location>
</feature>